<keyword evidence="7" id="KW-1185">Reference proteome</keyword>
<accession>A0AAN8ZTL8</accession>
<dbReference type="Gene3D" id="3.40.50.300">
    <property type="entry name" value="P-loop containing nucleotide triphosphate hydrolases"/>
    <property type="match status" value="1"/>
</dbReference>
<dbReference type="InterPro" id="IPR038005">
    <property type="entry name" value="RX-like_CC"/>
</dbReference>
<feature type="domain" description="NB-ARC" evidence="4">
    <location>
        <begin position="176"/>
        <end position="234"/>
    </location>
</feature>
<keyword evidence="3" id="KW-0611">Plant defense</keyword>
<dbReference type="InterPro" id="IPR002182">
    <property type="entry name" value="NB-ARC"/>
</dbReference>
<evidence type="ECO:0000256" key="3">
    <source>
        <dbReference type="ARBA" id="ARBA00022821"/>
    </source>
</evidence>
<dbReference type="CDD" id="cd14798">
    <property type="entry name" value="RX-CC_like"/>
    <property type="match status" value="1"/>
</dbReference>
<evidence type="ECO:0000313" key="7">
    <source>
        <dbReference type="Proteomes" id="UP001370490"/>
    </source>
</evidence>
<protein>
    <submittedName>
        <fullName evidence="6">NB-ARC</fullName>
    </submittedName>
</protein>
<evidence type="ECO:0000259" key="5">
    <source>
        <dbReference type="Pfam" id="PF18052"/>
    </source>
</evidence>
<dbReference type="GO" id="GO:0043531">
    <property type="term" value="F:ADP binding"/>
    <property type="evidence" value="ECO:0007669"/>
    <property type="project" value="InterPro"/>
</dbReference>
<dbReference type="AlphaFoldDB" id="A0AAN8ZTL8"/>
<dbReference type="PANTHER" id="PTHR19338">
    <property type="entry name" value="TRANSLOCASE OF INNER MITOCHONDRIAL MEMBRANE 13 HOMOLOG"/>
    <property type="match status" value="1"/>
</dbReference>
<reference evidence="6 7" key="1">
    <citation type="submission" date="2023-12" db="EMBL/GenBank/DDBJ databases">
        <title>A high-quality genome assembly for Dillenia turbinata (Dilleniales).</title>
        <authorList>
            <person name="Chanderbali A."/>
        </authorList>
    </citation>
    <scope>NUCLEOTIDE SEQUENCE [LARGE SCALE GENOMIC DNA]</scope>
    <source>
        <strain evidence="6">LSX21</strain>
        <tissue evidence="6">Leaf</tissue>
    </source>
</reference>
<dbReference type="EMBL" id="JBAMMX010000002">
    <property type="protein sequence ID" value="KAK6946398.1"/>
    <property type="molecule type" value="Genomic_DNA"/>
</dbReference>
<dbReference type="InterPro" id="IPR041118">
    <property type="entry name" value="Rx_N"/>
</dbReference>
<comment type="caution">
    <text evidence="6">The sequence shown here is derived from an EMBL/GenBank/DDBJ whole genome shotgun (WGS) entry which is preliminary data.</text>
</comment>
<feature type="domain" description="Disease resistance N-terminal" evidence="5">
    <location>
        <begin position="9"/>
        <end position="93"/>
    </location>
</feature>
<dbReference type="Pfam" id="PF00931">
    <property type="entry name" value="NB-ARC"/>
    <property type="match status" value="1"/>
</dbReference>
<dbReference type="GO" id="GO:0006952">
    <property type="term" value="P:defense response"/>
    <property type="evidence" value="ECO:0007669"/>
    <property type="project" value="UniProtKB-KW"/>
</dbReference>
<organism evidence="6 7">
    <name type="scientific">Dillenia turbinata</name>
    <dbReference type="NCBI Taxonomy" id="194707"/>
    <lineage>
        <taxon>Eukaryota</taxon>
        <taxon>Viridiplantae</taxon>
        <taxon>Streptophyta</taxon>
        <taxon>Embryophyta</taxon>
        <taxon>Tracheophyta</taxon>
        <taxon>Spermatophyta</taxon>
        <taxon>Magnoliopsida</taxon>
        <taxon>eudicotyledons</taxon>
        <taxon>Gunneridae</taxon>
        <taxon>Pentapetalae</taxon>
        <taxon>Dilleniales</taxon>
        <taxon>Dilleniaceae</taxon>
        <taxon>Dillenia</taxon>
    </lineage>
</organism>
<dbReference type="InterPro" id="IPR027417">
    <property type="entry name" value="P-loop_NTPase"/>
</dbReference>
<gene>
    <name evidence="6" type="ORF">RJ641_013942</name>
</gene>
<keyword evidence="1" id="KW-0677">Repeat</keyword>
<evidence type="ECO:0000256" key="2">
    <source>
        <dbReference type="ARBA" id="ARBA00022741"/>
    </source>
</evidence>
<name>A0AAN8ZTL8_9MAGN</name>
<dbReference type="Gene3D" id="1.20.5.4130">
    <property type="match status" value="1"/>
</dbReference>
<proteinExistence type="predicted"/>
<dbReference type="PANTHER" id="PTHR19338:SF66">
    <property type="entry name" value="NB-ARC DOMAIN-CONTAINING PROTEIN"/>
    <property type="match status" value="1"/>
</dbReference>
<keyword evidence="2" id="KW-0547">Nucleotide-binding</keyword>
<dbReference type="Pfam" id="PF18052">
    <property type="entry name" value="Rx_N"/>
    <property type="match status" value="1"/>
</dbReference>
<sequence length="234" mass="26821">MANLMVHAVVSPVIQRITDQLINEFKFLRAVSIQVQILQVELKWIQSFLRDPNAIVHLEERQQLQFVVSQFRDIAYDSEGVIDTYILKVASMSRGGRGGFIGFLEKPTSIFKKWYYIHQVGNEIEAINARISQIRKTLPPHTTQDTAGASTDNRRSRRGWRCSYAHEEEEHVVGLDDDIDKLVQELKNEEADARVVSIVGIGGSGKTTLARRLYNHVLVKKHFDCRSWVFISQQ</sequence>
<dbReference type="SUPFAM" id="SSF52540">
    <property type="entry name" value="P-loop containing nucleoside triphosphate hydrolases"/>
    <property type="match status" value="1"/>
</dbReference>
<evidence type="ECO:0000256" key="1">
    <source>
        <dbReference type="ARBA" id="ARBA00022737"/>
    </source>
</evidence>
<evidence type="ECO:0000313" key="6">
    <source>
        <dbReference type="EMBL" id="KAK6946398.1"/>
    </source>
</evidence>
<evidence type="ECO:0000259" key="4">
    <source>
        <dbReference type="Pfam" id="PF00931"/>
    </source>
</evidence>
<dbReference type="Proteomes" id="UP001370490">
    <property type="component" value="Unassembled WGS sequence"/>
</dbReference>